<reference evidence="1 2" key="1">
    <citation type="submission" date="2019-08" db="EMBL/GenBank/DDBJ databases">
        <title>Draft genome sequences of two oriental melons (Cucumis melo L. var makuwa).</title>
        <authorList>
            <person name="Kwon S.-Y."/>
        </authorList>
    </citation>
    <scope>NUCLEOTIDE SEQUENCE [LARGE SCALE GENOMIC DNA]</scope>
    <source>
        <strain evidence="2">cv. Chang Bougi</strain>
        <tissue evidence="1">Leaf</tissue>
    </source>
</reference>
<name>A0A5D3BFM1_CUCMM</name>
<protein>
    <submittedName>
        <fullName evidence="1">Uncharacterized protein</fullName>
    </submittedName>
</protein>
<dbReference type="EMBL" id="SSTD01019069">
    <property type="protein sequence ID" value="TYJ96988.1"/>
    <property type="molecule type" value="Genomic_DNA"/>
</dbReference>
<comment type="caution">
    <text evidence="1">The sequence shown here is derived from an EMBL/GenBank/DDBJ whole genome shotgun (WGS) entry which is preliminary data.</text>
</comment>
<dbReference type="Proteomes" id="UP000321947">
    <property type="component" value="Unassembled WGS sequence"/>
</dbReference>
<organism evidence="1 2">
    <name type="scientific">Cucumis melo var. makuwa</name>
    <name type="common">Oriental melon</name>
    <dbReference type="NCBI Taxonomy" id="1194695"/>
    <lineage>
        <taxon>Eukaryota</taxon>
        <taxon>Viridiplantae</taxon>
        <taxon>Streptophyta</taxon>
        <taxon>Embryophyta</taxon>
        <taxon>Tracheophyta</taxon>
        <taxon>Spermatophyta</taxon>
        <taxon>Magnoliopsida</taxon>
        <taxon>eudicotyledons</taxon>
        <taxon>Gunneridae</taxon>
        <taxon>Pentapetalae</taxon>
        <taxon>rosids</taxon>
        <taxon>fabids</taxon>
        <taxon>Cucurbitales</taxon>
        <taxon>Cucurbitaceae</taxon>
        <taxon>Benincaseae</taxon>
        <taxon>Cucumis</taxon>
    </lineage>
</organism>
<evidence type="ECO:0000313" key="1">
    <source>
        <dbReference type="EMBL" id="TYJ96988.1"/>
    </source>
</evidence>
<proteinExistence type="predicted"/>
<dbReference type="AlphaFoldDB" id="A0A5D3BFM1"/>
<evidence type="ECO:0000313" key="2">
    <source>
        <dbReference type="Proteomes" id="UP000321947"/>
    </source>
</evidence>
<accession>A0A5D3BFM1</accession>
<sequence length="148" mass="16369">MPQGTPAPCSWAEILQAEPISAFSVEPPSRSLLFQPSRQAFLSHLVFGPLPTCHCRLDQLELEHGISRLKGNYCNLDLGASLLGKHIFLAVRTRRANLQVLSRDIEDQISVPTGAHVARVRERASYWVEAGVGARASWRATRSDRGEP</sequence>
<gene>
    <name evidence="1" type="ORF">E5676_scaffold506G00350</name>
</gene>